<reference evidence="2" key="1">
    <citation type="submission" date="2020-06" db="EMBL/GenBank/DDBJ databases">
        <authorList>
            <person name="Li T."/>
            <person name="Hu X."/>
            <person name="Zhang T."/>
            <person name="Song X."/>
            <person name="Zhang H."/>
            <person name="Dai N."/>
            <person name="Sheng W."/>
            <person name="Hou X."/>
            <person name="Wei L."/>
        </authorList>
    </citation>
    <scope>NUCLEOTIDE SEQUENCE</scope>
    <source>
        <strain evidence="2">KEN1</strain>
        <tissue evidence="2">Leaf</tissue>
    </source>
</reference>
<sequence>MPLFCTETRKLDPNIGWAFRFHSKFHGFVPTRSSSDRLPIAPTSVPAVASDVSSGLSHSPKQEQLEKIEVNIEKGCVYVVSTFREYFLDRGKVIASLVEATDVYLLGTVMLVFVMGLYKLFISNLDKGKSMSKGRSTYRSNLFGLFTLKE</sequence>
<comment type="caution">
    <text evidence="2">The sequence shown here is derived from an EMBL/GenBank/DDBJ whole genome shotgun (WGS) entry which is preliminary data.</text>
</comment>
<evidence type="ECO:0000256" key="1">
    <source>
        <dbReference type="SAM" id="Phobius"/>
    </source>
</evidence>
<protein>
    <submittedName>
        <fullName evidence="2">Uncharacterized protein</fullName>
    </submittedName>
</protein>
<dbReference type="AlphaFoldDB" id="A0AAW2TNF8"/>
<proteinExistence type="predicted"/>
<dbReference type="Pfam" id="PF03350">
    <property type="entry name" value="UPF0114"/>
    <property type="match status" value="1"/>
</dbReference>
<feature type="transmembrane region" description="Helical" evidence="1">
    <location>
        <begin position="103"/>
        <end position="122"/>
    </location>
</feature>
<dbReference type="PANTHER" id="PTHR31721:SF4">
    <property type="entry name" value="OS06G0710300 PROTEIN"/>
    <property type="match status" value="1"/>
</dbReference>
<keyword evidence="1" id="KW-0472">Membrane</keyword>
<gene>
    <name evidence="2" type="ORF">Slati_3927600</name>
</gene>
<dbReference type="EMBL" id="JACGWN010000014">
    <property type="protein sequence ID" value="KAL0406137.1"/>
    <property type="molecule type" value="Genomic_DNA"/>
</dbReference>
<evidence type="ECO:0000313" key="2">
    <source>
        <dbReference type="EMBL" id="KAL0406137.1"/>
    </source>
</evidence>
<reference evidence="2" key="2">
    <citation type="journal article" date="2024" name="Plant">
        <title>Genomic evolution and insights into agronomic trait innovations of Sesamum species.</title>
        <authorList>
            <person name="Miao H."/>
            <person name="Wang L."/>
            <person name="Qu L."/>
            <person name="Liu H."/>
            <person name="Sun Y."/>
            <person name="Le M."/>
            <person name="Wang Q."/>
            <person name="Wei S."/>
            <person name="Zheng Y."/>
            <person name="Lin W."/>
            <person name="Duan Y."/>
            <person name="Cao H."/>
            <person name="Xiong S."/>
            <person name="Wang X."/>
            <person name="Wei L."/>
            <person name="Li C."/>
            <person name="Ma Q."/>
            <person name="Ju M."/>
            <person name="Zhao R."/>
            <person name="Li G."/>
            <person name="Mu C."/>
            <person name="Tian Q."/>
            <person name="Mei H."/>
            <person name="Zhang T."/>
            <person name="Gao T."/>
            <person name="Zhang H."/>
        </authorList>
    </citation>
    <scope>NUCLEOTIDE SEQUENCE</scope>
    <source>
        <strain evidence="2">KEN1</strain>
    </source>
</reference>
<name>A0AAW2TNF8_9LAMI</name>
<dbReference type="InterPro" id="IPR005134">
    <property type="entry name" value="UPF0114"/>
</dbReference>
<keyword evidence="1" id="KW-1133">Transmembrane helix</keyword>
<dbReference type="PANTHER" id="PTHR31721">
    <property type="entry name" value="OS06G0710300 PROTEIN"/>
    <property type="match status" value="1"/>
</dbReference>
<accession>A0AAW2TNF8</accession>
<organism evidence="2">
    <name type="scientific">Sesamum latifolium</name>
    <dbReference type="NCBI Taxonomy" id="2727402"/>
    <lineage>
        <taxon>Eukaryota</taxon>
        <taxon>Viridiplantae</taxon>
        <taxon>Streptophyta</taxon>
        <taxon>Embryophyta</taxon>
        <taxon>Tracheophyta</taxon>
        <taxon>Spermatophyta</taxon>
        <taxon>Magnoliopsida</taxon>
        <taxon>eudicotyledons</taxon>
        <taxon>Gunneridae</taxon>
        <taxon>Pentapetalae</taxon>
        <taxon>asterids</taxon>
        <taxon>lamiids</taxon>
        <taxon>Lamiales</taxon>
        <taxon>Pedaliaceae</taxon>
        <taxon>Sesamum</taxon>
    </lineage>
</organism>
<keyword evidence="1" id="KW-0812">Transmembrane</keyword>